<feature type="transmembrane region" description="Helical" evidence="1">
    <location>
        <begin position="6"/>
        <end position="34"/>
    </location>
</feature>
<gene>
    <name evidence="3" type="ORF">KYK27_16045</name>
</gene>
<dbReference type="PANTHER" id="PTHR35102">
    <property type="entry name" value="E3 UBIQUITIN-PROTEIN LIGASE"/>
    <property type="match status" value="1"/>
</dbReference>
<feature type="transmembrane region" description="Helical" evidence="1">
    <location>
        <begin position="96"/>
        <end position="121"/>
    </location>
</feature>
<keyword evidence="1" id="KW-0812">Transmembrane</keyword>
<dbReference type="EMBL" id="JAHWXQ010000005">
    <property type="protein sequence ID" value="MBW3366572.1"/>
    <property type="molecule type" value="Genomic_DNA"/>
</dbReference>
<keyword evidence="1" id="KW-0472">Membrane</keyword>
<evidence type="ECO:0000259" key="2">
    <source>
        <dbReference type="Pfam" id="PF09835"/>
    </source>
</evidence>
<name>A0ABS6XF91_9BACT</name>
<dbReference type="Proteomes" id="UP000774935">
    <property type="component" value="Unassembled WGS sequence"/>
</dbReference>
<protein>
    <submittedName>
        <fullName evidence="3">DUF2062 domain-containing protein</fullName>
    </submittedName>
</protein>
<proteinExistence type="predicted"/>
<dbReference type="InterPro" id="IPR018639">
    <property type="entry name" value="DUF2062"/>
</dbReference>
<evidence type="ECO:0000313" key="4">
    <source>
        <dbReference type="Proteomes" id="UP000774935"/>
    </source>
</evidence>
<feature type="domain" description="DUF2062" evidence="2">
    <location>
        <begin position="2"/>
        <end position="127"/>
    </location>
</feature>
<keyword evidence="4" id="KW-1185">Reference proteome</keyword>
<reference evidence="3 4" key="1">
    <citation type="submission" date="2021-07" db="EMBL/GenBank/DDBJ databases">
        <authorList>
            <person name="Kim M.K."/>
        </authorList>
    </citation>
    <scope>NUCLEOTIDE SEQUENCE [LARGE SCALE GENOMIC DNA]</scope>
    <source>
        <strain evidence="3 4">HLY7-15</strain>
    </source>
</reference>
<evidence type="ECO:0000256" key="1">
    <source>
        <dbReference type="SAM" id="Phobius"/>
    </source>
</evidence>
<organism evidence="3 4">
    <name type="scientific">Pontibacter populi</name>
    <dbReference type="NCBI Taxonomy" id="890055"/>
    <lineage>
        <taxon>Bacteria</taxon>
        <taxon>Pseudomonadati</taxon>
        <taxon>Bacteroidota</taxon>
        <taxon>Cytophagia</taxon>
        <taxon>Cytophagales</taxon>
        <taxon>Hymenobacteraceae</taxon>
        <taxon>Pontibacter</taxon>
    </lineage>
</organism>
<accession>A0ABS6XF91</accession>
<comment type="caution">
    <text evidence="3">The sequence shown here is derived from an EMBL/GenBank/DDBJ whole genome shotgun (WGS) entry which is preliminary data.</text>
</comment>
<evidence type="ECO:0000313" key="3">
    <source>
        <dbReference type="EMBL" id="MBW3366572.1"/>
    </source>
</evidence>
<dbReference type="Pfam" id="PF09835">
    <property type="entry name" value="DUF2062"/>
    <property type="match status" value="1"/>
</dbReference>
<sequence length="141" mass="15161">MSPRKLAATVAVGSVVGIIPALGITTVLGTAIAARFRLNIAATVLVSYLMQPLQILLAIPFIKLGIFMFGMSELGLSLDEMIEMFRIDWVEALGKLWVANLAGISAWAILSLPVGFVLYFLCLPVFNRFLPVATVPVAAEL</sequence>
<keyword evidence="1" id="KW-1133">Transmembrane helix</keyword>
<feature type="transmembrane region" description="Helical" evidence="1">
    <location>
        <begin position="55"/>
        <end position="76"/>
    </location>
</feature>
<dbReference type="PANTHER" id="PTHR35102:SF1">
    <property type="entry name" value="E3 UBIQUITIN-PROTEIN LIGASE"/>
    <property type="match status" value="1"/>
</dbReference>